<protein>
    <submittedName>
        <fullName evidence="1">Uncharacterized protein</fullName>
    </submittedName>
</protein>
<gene>
    <name evidence="1" type="ORF">IV43_GL000033</name>
</gene>
<sequence>MGEANQKLNELGPQSYDYWLWLSTKLSEIEMKYEKNRLVVLICQDVFQFQQEKFDEKIKT</sequence>
<dbReference type="EMBL" id="JQBK01000001">
    <property type="protein sequence ID" value="KRN88182.1"/>
    <property type="molecule type" value="Genomic_DNA"/>
</dbReference>
<reference evidence="1 2" key="1">
    <citation type="journal article" date="2015" name="Genome Announc.">
        <title>Expanding the biotechnology potential of lactobacilli through comparative genomics of 213 strains and associated genera.</title>
        <authorList>
            <person name="Sun Z."/>
            <person name="Harris H.M."/>
            <person name="McCann A."/>
            <person name="Guo C."/>
            <person name="Argimon S."/>
            <person name="Zhang W."/>
            <person name="Yang X."/>
            <person name="Jeffery I.B."/>
            <person name="Cooney J.C."/>
            <person name="Kagawa T.F."/>
            <person name="Liu W."/>
            <person name="Song Y."/>
            <person name="Salvetti E."/>
            <person name="Wrobel A."/>
            <person name="Rasinkangas P."/>
            <person name="Parkhill J."/>
            <person name="Rea M.C."/>
            <person name="O'Sullivan O."/>
            <person name="Ritari J."/>
            <person name="Douillard F.P."/>
            <person name="Paul Ross R."/>
            <person name="Yang R."/>
            <person name="Briner A.E."/>
            <person name="Felis G.E."/>
            <person name="de Vos W.M."/>
            <person name="Barrangou R."/>
            <person name="Klaenhammer T.R."/>
            <person name="Caufield P.W."/>
            <person name="Cui Y."/>
            <person name="Zhang H."/>
            <person name="O'Toole P.W."/>
        </authorList>
    </citation>
    <scope>NUCLEOTIDE SEQUENCE [LARGE SCALE GENOMIC DNA]</scope>
    <source>
        <strain evidence="1 2">DSM 15353</strain>
    </source>
</reference>
<dbReference type="Proteomes" id="UP000051491">
    <property type="component" value="Unassembled WGS sequence"/>
</dbReference>
<organism evidence="1 2">
    <name type="scientific">Ligilactobacillus acidipiscis</name>
    <dbReference type="NCBI Taxonomy" id="89059"/>
    <lineage>
        <taxon>Bacteria</taxon>
        <taxon>Bacillati</taxon>
        <taxon>Bacillota</taxon>
        <taxon>Bacilli</taxon>
        <taxon>Lactobacillales</taxon>
        <taxon>Lactobacillaceae</taxon>
        <taxon>Ligilactobacillus</taxon>
    </lineage>
</organism>
<dbReference type="PATRIC" id="fig|89059.3.peg.34"/>
<evidence type="ECO:0000313" key="2">
    <source>
        <dbReference type="Proteomes" id="UP000051491"/>
    </source>
</evidence>
<comment type="caution">
    <text evidence="1">The sequence shown here is derived from an EMBL/GenBank/DDBJ whole genome shotgun (WGS) entry which is preliminary data.</text>
</comment>
<name>A0A0R2KK16_9LACO</name>
<dbReference type="AlphaFoldDB" id="A0A0R2KK16"/>
<evidence type="ECO:0000313" key="1">
    <source>
        <dbReference type="EMBL" id="KRN88182.1"/>
    </source>
</evidence>
<accession>A0A0R2KK16</accession>
<proteinExistence type="predicted"/>